<keyword evidence="8" id="KW-1133">Transmembrane helix</keyword>
<evidence type="ECO:0000313" key="13">
    <source>
        <dbReference type="EMBL" id="RED23624.1"/>
    </source>
</evidence>
<dbReference type="Gene3D" id="2.130.10.10">
    <property type="entry name" value="YVTN repeat-like/Quinoprotein amine dehydrogenase"/>
    <property type="match status" value="2"/>
</dbReference>
<keyword evidence="13" id="KW-0808">Transferase</keyword>
<feature type="domain" description="HTH araC/xylS-type" evidence="10">
    <location>
        <begin position="1215"/>
        <end position="1314"/>
    </location>
</feature>
<dbReference type="PROSITE" id="PS00041">
    <property type="entry name" value="HTH_ARAC_FAMILY_1"/>
    <property type="match status" value="1"/>
</dbReference>
<dbReference type="EC" id="2.7.13.3" evidence="2"/>
<evidence type="ECO:0000256" key="7">
    <source>
        <dbReference type="PROSITE-ProRule" id="PRU00169"/>
    </source>
</evidence>
<dbReference type="CDD" id="cd17574">
    <property type="entry name" value="REC_OmpR"/>
    <property type="match status" value="1"/>
</dbReference>
<dbReference type="GO" id="GO:0000155">
    <property type="term" value="F:phosphorelay sensor kinase activity"/>
    <property type="evidence" value="ECO:0007669"/>
    <property type="project" value="InterPro"/>
</dbReference>
<name>A0A3D9FUJ2_9FLAO</name>
<dbReference type="FunFam" id="2.60.40.10:FF:000791">
    <property type="entry name" value="Two-component system sensor histidine kinase/response regulator"/>
    <property type="match status" value="1"/>
</dbReference>
<dbReference type="FunFam" id="3.40.50.2300:FF:000138">
    <property type="entry name" value="Two-component system sensor histidine kinase/response regulator"/>
    <property type="match status" value="1"/>
</dbReference>
<dbReference type="GO" id="GO:0003700">
    <property type="term" value="F:DNA-binding transcription factor activity"/>
    <property type="evidence" value="ECO:0007669"/>
    <property type="project" value="InterPro"/>
</dbReference>
<keyword evidence="9" id="KW-0732">Signal</keyword>
<dbReference type="Gene3D" id="3.40.50.2300">
    <property type="match status" value="1"/>
</dbReference>
<protein>
    <recommendedName>
        <fullName evidence="2">histidine kinase</fullName>
        <ecNumber evidence="2">2.7.13.3</ecNumber>
    </recommendedName>
</protein>
<dbReference type="Pfam" id="PF07494">
    <property type="entry name" value="Reg_prop"/>
    <property type="match status" value="4"/>
</dbReference>
<dbReference type="InterPro" id="IPR011123">
    <property type="entry name" value="Y_Y_Y"/>
</dbReference>
<feature type="domain" description="Histidine kinase" evidence="11">
    <location>
        <begin position="824"/>
        <end position="1036"/>
    </location>
</feature>
<keyword evidence="6" id="KW-0804">Transcription</keyword>
<feature type="transmembrane region" description="Helical" evidence="8">
    <location>
        <begin position="766"/>
        <end position="788"/>
    </location>
</feature>
<dbReference type="CDD" id="cd00082">
    <property type="entry name" value="HisKA"/>
    <property type="match status" value="1"/>
</dbReference>
<dbReference type="CDD" id="cd00075">
    <property type="entry name" value="HATPase"/>
    <property type="match status" value="1"/>
</dbReference>
<dbReference type="Pfam" id="PF12833">
    <property type="entry name" value="HTH_18"/>
    <property type="match status" value="1"/>
</dbReference>
<sequence>MRKFFLFTFLFIFSGNFIQAQEYYFKHFQVEEGLSNNTVITSTQDEDGFMWFGTKDGLNRFDGYRFKTYRSQSDPVNSLGSNYIQSIHAFNGIIWVGTDKGLYQYNKKTDQFTVLNEAINDRINDINHDKKGNIWFVSGNILYKYSPSKKETKTFNPNKYFITTSISRDENGEIWASSLNKLYHYSEESLSFESININPPANKANFRITVVCALNKNNISIGTQDHGVLVYNRKDKTTSVLPFSGKDPVFVRQFKKRGNDEIWIASESGVYVYNLKTKTSINLKKNYNDPYAISDNAAYSICIDKENGVWIGTYFGGINYHQKQYTQFKKYFPQKGQNSISGSAVREIHKDDFGDLWIGTEDAGVNRFNPKTQKFTSYLPDGSRSSVSYYNIHALMPRKDKIWIGTFEHGLDVLDRNSGVVVKHYSANDPSSGLRSNFIFSFYETKKKELIVITTMGLYRYNEQNDNFNILKTFPETTHYTTYKEDTDGNCWAGSYRDGLFYYNPKTGKKEVFIYDYKNPDGISNNSINYIFEDSAKNLWFATENGLNLFDKKTRTFKKFTTKDGFPSSVVYSILEDASKNLWLTTSKGLVKFGPDHKSIKIYTTANGLLSDQFNYASAFKDSNGDMYFGNLNGMISFNPKNFTKNKYRPSTFITNLQINNKDVDVNENDSPIKQSISHLDELELNSDQSSFNLEFASLNYTAPELTEYWFQLENVNNDWVYLGRNNKVFFTELAPGNYVFKVKSLNSFGVWSKEVKLKIRILPPFWASSYAYFFYFLLICGSFYYIIRYSQNLTQIKNNRKIKHLNDEKEKEIYQAKIDFFTNVAHEIRTPLTLIKGPLEKLLIMEHQLPEVPQNLSIMKKNTSRLLKLVNELLDFRKSEIGGLKLTFVEANISSIIRNLHLRFTPLIEEKGIQFKLELGERDIFAFVDKEAFKKILSNLISNAIKYSKEKVWISLFRDDKKLMLIVKNDGKLIPFQLKDKIFEPFFRVDNFDNTSGTGIGLSLAHSLAQLHNGSLELIFDPKLNIFELAVPLHQEEEFMFYTENEKEINESEFEKTESETKFEKPQILIVEDNLDLLNFITSEFASNYTVLKAEDGEKALKIIHNQNIQLVISDVSMPVMDGITMCKEIKTNLETSHIPVILLTAKSSLKSQIDGLEVGADAYVAKPFSMDYLKVQANNLIENRKQIMNYYASSPLSHIKSIAHNKTDEKFLKKLDDEILKNIADPDLSVESLAEIMNMSRSTLYRKIKDLSNLSPNELINIVRLKHAAVLLLNENYKMYEIAEMVGYKSQTSFGRNFQKHFSMSPSDYIAMNR</sequence>
<evidence type="ECO:0000256" key="5">
    <source>
        <dbReference type="ARBA" id="ARBA00023125"/>
    </source>
</evidence>
<evidence type="ECO:0000256" key="6">
    <source>
        <dbReference type="ARBA" id="ARBA00023163"/>
    </source>
</evidence>
<dbReference type="InterPro" id="IPR013783">
    <property type="entry name" value="Ig-like_fold"/>
</dbReference>
<dbReference type="InterPro" id="IPR036890">
    <property type="entry name" value="HATPase_C_sf"/>
</dbReference>
<dbReference type="PROSITE" id="PS01124">
    <property type="entry name" value="HTH_ARAC_FAMILY_2"/>
    <property type="match status" value="1"/>
</dbReference>
<keyword evidence="13" id="KW-0418">Kinase</keyword>
<feature type="chain" id="PRO_5017563682" description="histidine kinase" evidence="9">
    <location>
        <begin position="21"/>
        <end position="1316"/>
    </location>
</feature>
<dbReference type="InterPro" id="IPR015943">
    <property type="entry name" value="WD40/YVTN_repeat-like_dom_sf"/>
</dbReference>
<evidence type="ECO:0000256" key="3">
    <source>
        <dbReference type="ARBA" id="ARBA00022553"/>
    </source>
</evidence>
<dbReference type="InterPro" id="IPR004358">
    <property type="entry name" value="Sig_transdc_His_kin-like_C"/>
</dbReference>
<dbReference type="GO" id="GO:0043565">
    <property type="term" value="F:sequence-specific DNA binding"/>
    <property type="evidence" value="ECO:0007669"/>
    <property type="project" value="InterPro"/>
</dbReference>
<dbReference type="InterPro" id="IPR003661">
    <property type="entry name" value="HisK_dim/P_dom"/>
</dbReference>
<dbReference type="OrthoDB" id="1522078at2"/>
<dbReference type="PROSITE" id="PS50110">
    <property type="entry name" value="RESPONSE_REGULATORY"/>
    <property type="match status" value="1"/>
</dbReference>
<evidence type="ECO:0000256" key="9">
    <source>
        <dbReference type="SAM" id="SignalP"/>
    </source>
</evidence>
<dbReference type="InterPro" id="IPR001789">
    <property type="entry name" value="Sig_transdc_resp-reg_receiver"/>
</dbReference>
<comment type="catalytic activity">
    <reaction evidence="1">
        <text>ATP + protein L-histidine = ADP + protein N-phospho-L-histidine.</text>
        <dbReference type="EC" id="2.7.13.3"/>
    </reaction>
</comment>
<dbReference type="SUPFAM" id="SSF52172">
    <property type="entry name" value="CheY-like"/>
    <property type="match status" value="1"/>
</dbReference>
<dbReference type="EMBL" id="QRDQ01000009">
    <property type="protein sequence ID" value="RED23624.1"/>
    <property type="molecule type" value="Genomic_DNA"/>
</dbReference>
<dbReference type="InterPro" id="IPR009057">
    <property type="entry name" value="Homeodomain-like_sf"/>
</dbReference>
<dbReference type="PANTHER" id="PTHR43547">
    <property type="entry name" value="TWO-COMPONENT HISTIDINE KINASE"/>
    <property type="match status" value="1"/>
</dbReference>
<dbReference type="SMART" id="SM00342">
    <property type="entry name" value="HTH_ARAC"/>
    <property type="match status" value="1"/>
</dbReference>
<evidence type="ECO:0000256" key="4">
    <source>
        <dbReference type="ARBA" id="ARBA00023015"/>
    </source>
</evidence>
<feature type="modified residue" description="4-aspartylphosphate" evidence="7">
    <location>
        <position position="1116"/>
    </location>
</feature>
<keyword evidence="8" id="KW-0812">Transmembrane</keyword>
<evidence type="ECO:0000256" key="2">
    <source>
        <dbReference type="ARBA" id="ARBA00012438"/>
    </source>
</evidence>
<dbReference type="InterPro" id="IPR003594">
    <property type="entry name" value="HATPase_dom"/>
</dbReference>
<evidence type="ECO:0000259" key="10">
    <source>
        <dbReference type="PROSITE" id="PS01124"/>
    </source>
</evidence>
<dbReference type="InterPro" id="IPR005467">
    <property type="entry name" value="His_kinase_dom"/>
</dbReference>
<evidence type="ECO:0000313" key="14">
    <source>
        <dbReference type="Proteomes" id="UP000257004"/>
    </source>
</evidence>
<evidence type="ECO:0000259" key="12">
    <source>
        <dbReference type="PROSITE" id="PS50110"/>
    </source>
</evidence>
<dbReference type="SMART" id="SM00387">
    <property type="entry name" value="HATPase_c"/>
    <property type="match status" value="1"/>
</dbReference>
<keyword evidence="5" id="KW-0238">DNA-binding</keyword>
<keyword evidence="4" id="KW-0805">Transcription regulation</keyword>
<dbReference type="SUPFAM" id="SSF46689">
    <property type="entry name" value="Homeodomain-like"/>
    <property type="match status" value="1"/>
</dbReference>
<dbReference type="FunFam" id="1.10.287.130:FF:000045">
    <property type="entry name" value="Two-component system sensor histidine kinase/response regulator"/>
    <property type="match status" value="1"/>
</dbReference>
<dbReference type="Gene3D" id="1.10.287.130">
    <property type="match status" value="1"/>
</dbReference>
<accession>A0A3D9FUJ2</accession>
<dbReference type="SMART" id="SM00388">
    <property type="entry name" value="HisKA"/>
    <property type="match status" value="1"/>
</dbReference>
<comment type="caution">
    <text evidence="13">The sequence shown here is derived from an EMBL/GenBank/DDBJ whole genome shotgun (WGS) entry which is preliminary data.</text>
</comment>
<dbReference type="PANTHER" id="PTHR43547:SF2">
    <property type="entry name" value="HYBRID SIGNAL TRANSDUCTION HISTIDINE KINASE C"/>
    <property type="match status" value="1"/>
</dbReference>
<dbReference type="Gene3D" id="3.30.565.10">
    <property type="entry name" value="Histidine kinase-like ATPase, C-terminal domain"/>
    <property type="match status" value="1"/>
</dbReference>
<dbReference type="Pfam" id="PF00512">
    <property type="entry name" value="HisKA"/>
    <property type="match status" value="1"/>
</dbReference>
<feature type="signal peptide" evidence="9">
    <location>
        <begin position="1"/>
        <end position="20"/>
    </location>
</feature>
<dbReference type="PROSITE" id="PS50109">
    <property type="entry name" value="HIS_KIN"/>
    <property type="match status" value="1"/>
</dbReference>
<organism evidence="13 14">
    <name type="scientific">Flavobacterium cutihirudinis</name>
    <dbReference type="NCBI Taxonomy" id="1265740"/>
    <lineage>
        <taxon>Bacteria</taxon>
        <taxon>Pseudomonadati</taxon>
        <taxon>Bacteroidota</taxon>
        <taxon>Flavobacteriia</taxon>
        <taxon>Flavobacteriales</taxon>
        <taxon>Flavobacteriaceae</taxon>
        <taxon>Flavobacterium</taxon>
    </lineage>
</organism>
<dbReference type="InterPro" id="IPR036097">
    <property type="entry name" value="HisK_dim/P_sf"/>
</dbReference>
<dbReference type="InterPro" id="IPR011110">
    <property type="entry name" value="Reg_prop"/>
</dbReference>
<dbReference type="SUPFAM" id="SSF55874">
    <property type="entry name" value="ATPase domain of HSP90 chaperone/DNA topoisomerase II/histidine kinase"/>
    <property type="match status" value="1"/>
</dbReference>
<keyword evidence="8" id="KW-0472">Membrane</keyword>
<dbReference type="InterPro" id="IPR011006">
    <property type="entry name" value="CheY-like_superfamily"/>
</dbReference>
<dbReference type="InterPro" id="IPR018060">
    <property type="entry name" value="HTH_AraC"/>
</dbReference>
<keyword evidence="3 7" id="KW-0597">Phosphoprotein</keyword>
<evidence type="ECO:0000256" key="8">
    <source>
        <dbReference type="SAM" id="Phobius"/>
    </source>
</evidence>
<dbReference type="Pfam" id="PF00072">
    <property type="entry name" value="Response_reg"/>
    <property type="match status" value="1"/>
</dbReference>
<keyword evidence="14" id="KW-1185">Reference proteome</keyword>
<gene>
    <name evidence="13" type="ORF">BD847_2687</name>
</gene>
<dbReference type="Pfam" id="PF07495">
    <property type="entry name" value="Y_Y_Y"/>
    <property type="match status" value="1"/>
</dbReference>
<dbReference type="PRINTS" id="PR00344">
    <property type="entry name" value="BCTRLSENSOR"/>
</dbReference>
<dbReference type="SMART" id="SM00448">
    <property type="entry name" value="REC"/>
    <property type="match status" value="1"/>
</dbReference>
<dbReference type="SUPFAM" id="SSF63829">
    <property type="entry name" value="Calcium-dependent phosphotriesterase"/>
    <property type="match status" value="3"/>
</dbReference>
<reference evidence="13 14" key="1">
    <citation type="submission" date="2018-07" db="EMBL/GenBank/DDBJ databases">
        <title>Genomic Encyclopedia of Archaeal and Bacterial Type Strains, Phase II (KMG-II): from individual species to whole genera.</title>
        <authorList>
            <person name="Goeker M."/>
        </authorList>
    </citation>
    <scope>NUCLEOTIDE SEQUENCE [LARGE SCALE GENOMIC DNA]</scope>
    <source>
        <strain evidence="13 14">DSM 25795</strain>
    </source>
</reference>
<dbReference type="Pfam" id="PF02518">
    <property type="entry name" value="HATPase_c"/>
    <property type="match status" value="1"/>
</dbReference>
<dbReference type="RefSeq" id="WP_115888716.1">
    <property type="nucleotide sequence ID" value="NZ_QRDQ01000009.1"/>
</dbReference>
<feature type="domain" description="Response regulatory" evidence="12">
    <location>
        <begin position="1068"/>
        <end position="1183"/>
    </location>
</feature>
<dbReference type="SUPFAM" id="SSF47384">
    <property type="entry name" value="Homodimeric domain of signal transducing histidine kinase"/>
    <property type="match status" value="1"/>
</dbReference>
<dbReference type="Proteomes" id="UP000257004">
    <property type="component" value="Unassembled WGS sequence"/>
</dbReference>
<evidence type="ECO:0000256" key="1">
    <source>
        <dbReference type="ARBA" id="ARBA00000085"/>
    </source>
</evidence>
<dbReference type="Gene3D" id="2.60.40.10">
    <property type="entry name" value="Immunoglobulins"/>
    <property type="match status" value="1"/>
</dbReference>
<proteinExistence type="predicted"/>
<dbReference type="Gene3D" id="1.10.10.60">
    <property type="entry name" value="Homeodomain-like"/>
    <property type="match status" value="1"/>
</dbReference>
<evidence type="ECO:0000259" key="11">
    <source>
        <dbReference type="PROSITE" id="PS50109"/>
    </source>
</evidence>
<dbReference type="InterPro" id="IPR018062">
    <property type="entry name" value="HTH_AraC-typ_CS"/>
</dbReference>